<protein>
    <submittedName>
        <fullName evidence="1">Uncharacterized protein</fullName>
    </submittedName>
</protein>
<sequence length="32" mass="3996">MLNCSRVSHLYRFLCKWRGLREAKMGLQQWKR</sequence>
<organism evidence="1">
    <name type="scientific">Rhizophora mucronata</name>
    <name type="common">Asiatic mangrove</name>
    <dbReference type="NCBI Taxonomy" id="61149"/>
    <lineage>
        <taxon>Eukaryota</taxon>
        <taxon>Viridiplantae</taxon>
        <taxon>Streptophyta</taxon>
        <taxon>Embryophyta</taxon>
        <taxon>Tracheophyta</taxon>
        <taxon>Spermatophyta</taxon>
        <taxon>Magnoliopsida</taxon>
        <taxon>eudicotyledons</taxon>
        <taxon>Gunneridae</taxon>
        <taxon>Pentapetalae</taxon>
        <taxon>rosids</taxon>
        <taxon>fabids</taxon>
        <taxon>Malpighiales</taxon>
        <taxon>Rhizophoraceae</taxon>
        <taxon>Rhizophora</taxon>
    </lineage>
</organism>
<dbReference type="EMBL" id="GGEC01059198">
    <property type="protein sequence ID" value="MBX39682.1"/>
    <property type="molecule type" value="Transcribed_RNA"/>
</dbReference>
<name>A0A2P2NB20_RHIMU</name>
<evidence type="ECO:0000313" key="1">
    <source>
        <dbReference type="EMBL" id="MBX39682.1"/>
    </source>
</evidence>
<reference evidence="1" key="1">
    <citation type="submission" date="2018-02" db="EMBL/GenBank/DDBJ databases">
        <title>Rhizophora mucronata_Transcriptome.</title>
        <authorList>
            <person name="Meera S.P."/>
            <person name="Sreeshan A."/>
            <person name="Augustine A."/>
        </authorList>
    </citation>
    <scope>NUCLEOTIDE SEQUENCE</scope>
    <source>
        <tissue evidence="1">Leaf</tissue>
    </source>
</reference>
<accession>A0A2P2NB20</accession>
<proteinExistence type="predicted"/>
<dbReference type="AlphaFoldDB" id="A0A2P2NB20"/>